<dbReference type="EMBL" id="JACXWA010000126">
    <property type="protein sequence ID" value="MBD3871269.1"/>
    <property type="molecule type" value="Genomic_DNA"/>
</dbReference>
<evidence type="ECO:0000256" key="2">
    <source>
        <dbReference type="ARBA" id="ARBA00022679"/>
    </source>
</evidence>
<dbReference type="GO" id="GO:0008173">
    <property type="term" value="F:RNA methyltransferase activity"/>
    <property type="evidence" value="ECO:0007669"/>
    <property type="project" value="InterPro"/>
</dbReference>
<keyword evidence="1 5" id="KW-0489">Methyltransferase</keyword>
<evidence type="ECO:0000256" key="1">
    <source>
        <dbReference type="ARBA" id="ARBA00022603"/>
    </source>
</evidence>
<evidence type="ECO:0000256" key="3">
    <source>
        <dbReference type="SAM" id="MobiDB-lite"/>
    </source>
</evidence>
<dbReference type="SUPFAM" id="SSF75217">
    <property type="entry name" value="alpha/beta knot"/>
    <property type="match status" value="1"/>
</dbReference>
<feature type="domain" description="tRNA/rRNA methyltransferase SpoU type" evidence="4">
    <location>
        <begin position="31"/>
        <end position="167"/>
    </location>
</feature>
<dbReference type="GO" id="GO:0003723">
    <property type="term" value="F:RNA binding"/>
    <property type="evidence" value="ECO:0007669"/>
    <property type="project" value="InterPro"/>
</dbReference>
<dbReference type="Pfam" id="PF00588">
    <property type="entry name" value="SpoU_methylase"/>
    <property type="match status" value="1"/>
</dbReference>
<dbReference type="InterPro" id="IPR029028">
    <property type="entry name" value="Alpha/beta_knot_MTases"/>
</dbReference>
<accession>A0A8J6Y7U4</accession>
<keyword evidence="2" id="KW-0808">Transferase</keyword>
<dbReference type="Gene3D" id="3.40.1280.10">
    <property type="match status" value="1"/>
</dbReference>
<evidence type="ECO:0000313" key="6">
    <source>
        <dbReference type="Proteomes" id="UP000598633"/>
    </source>
</evidence>
<dbReference type="InterPro" id="IPR051259">
    <property type="entry name" value="rRNA_Methyltransferase"/>
</dbReference>
<protein>
    <submittedName>
        <fullName evidence="5">TrmH family RNA methyltransferase</fullName>
    </submittedName>
</protein>
<name>A0A8J6Y7U4_9BACT</name>
<reference evidence="5 6" key="1">
    <citation type="submission" date="2020-08" db="EMBL/GenBank/DDBJ databases">
        <title>Acidobacteriota in marine sediments use diverse sulfur dissimilation pathways.</title>
        <authorList>
            <person name="Wasmund K."/>
        </authorList>
    </citation>
    <scope>NUCLEOTIDE SEQUENCE [LARGE SCALE GENOMIC DNA]</scope>
    <source>
        <strain evidence="5">MAG AM3-A</strain>
    </source>
</reference>
<gene>
    <name evidence="5" type="ORF">IFJ97_07920</name>
</gene>
<dbReference type="InterPro" id="IPR001537">
    <property type="entry name" value="SpoU_MeTrfase"/>
</dbReference>
<sequence length="204" mass="22808">MSDLKHQLAMERRLARRQRRREEYHRGLRPMAIAAWNITKEHNVGSLVRTAHAAAAAEVVLVGEREWNVEAAKTSELYTTVTQLADIEAFRKHLESRRWNLVAVELDHRAVNLFDAEYPERPCFLLGAEVGGLPGELLDEAEMVVQIPQWGLVPSLNLAIAGSIVVYDYLGKLHGEARLNRPDGGLLDQNAGEPEGGYDVDHKG</sequence>
<proteinExistence type="predicted"/>
<organism evidence="5 6">
    <name type="scientific">Candidatus Sulfomarinibacter kjeldsenii</name>
    <dbReference type="NCBI Taxonomy" id="2885994"/>
    <lineage>
        <taxon>Bacteria</taxon>
        <taxon>Pseudomonadati</taxon>
        <taxon>Acidobacteriota</taxon>
        <taxon>Thermoanaerobaculia</taxon>
        <taxon>Thermoanaerobaculales</taxon>
        <taxon>Candidatus Sulfomarinibacteraceae</taxon>
        <taxon>Candidatus Sulfomarinibacter</taxon>
    </lineage>
</organism>
<evidence type="ECO:0000259" key="4">
    <source>
        <dbReference type="Pfam" id="PF00588"/>
    </source>
</evidence>
<dbReference type="PANTHER" id="PTHR43191">
    <property type="entry name" value="RRNA METHYLTRANSFERASE 3"/>
    <property type="match status" value="1"/>
</dbReference>
<comment type="caution">
    <text evidence="5">The sequence shown here is derived from an EMBL/GenBank/DDBJ whole genome shotgun (WGS) entry which is preliminary data.</text>
</comment>
<dbReference type="AlphaFoldDB" id="A0A8J6Y7U4"/>
<dbReference type="GO" id="GO:0006396">
    <property type="term" value="P:RNA processing"/>
    <property type="evidence" value="ECO:0007669"/>
    <property type="project" value="InterPro"/>
</dbReference>
<dbReference type="InterPro" id="IPR029026">
    <property type="entry name" value="tRNA_m1G_MTases_N"/>
</dbReference>
<evidence type="ECO:0000313" key="5">
    <source>
        <dbReference type="EMBL" id="MBD3871269.1"/>
    </source>
</evidence>
<feature type="region of interest" description="Disordered" evidence="3">
    <location>
        <begin position="182"/>
        <end position="204"/>
    </location>
</feature>
<dbReference type="PANTHER" id="PTHR43191:SF2">
    <property type="entry name" value="RRNA METHYLTRANSFERASE 3, MITOCHONDRIAL"/>
    <property type="match status" value="1"/>
</dbReference>
<dbReference type="Proteomes" id="UP000598633">
    <property type="component" value="Unassembled WGS sequence"/>
</dbReference>
<dbReference type="GO" id="GO:0032259">
    <property type="term" value="P:methylation"/>
    <property type="evidence" value="ECO:0007669"/>
    <property type="project" value="UniProtKB-KW"/>
</dbReference>